<protein>
    <submittedName>
        <fullName evidence="6">LysR family transcriptional regulator</fullName>
    </submittedName>
</protein>
<keyword evidence="2" id="KW-0805">Transcription regulation</keyword>
<dbReference type="InterPro" id="IPR000847">
    <property type="entry name" value="LysR_HTH_N"/>
</dbReference>
<organism evidence="6 7">
    <name type="scientific">Azospirillum endophyticum</name>
    <dbReference type="NCBI Taxonomy" id="2800326"/>
    <lineage>
        <taxon>Bacteria</taxon>
        <taxon>Pseudomonadati</taxon>
        <taxon>Pseudomonadota</taxon>
        <taxon>Alphaproteobacteria</taxon>
        <taxon>Rhodospirillales</taxon>
        <taxon>Azospirillaceae</taxon>
        <taxon>Azospirillum</taxon>
    </lineage>
</organism>
<dbReference type="SUPFAM" id="SSF46785">
    <property type="entry name" value="Winged helix' DNA-binding domain"/>
    <property type="match status" value="1"/>
</dbReference>
<comment type="similarity">
    <text evidence="1">Belongs to the LysR transcriptional regulatory family.</text>
</comment>
<evidence type="ECO:0000259" key="5">
    <source>
        <dbReference type="PROSITE" id="PS50931"/>
    </source>
</evidence>
<evidence type="ECO:0000256" key="3">
    <source>
        <dbReference type="ARBA" id="ARBA00023125"/>
    </source>
</evidence>
<evidence type="ECO:0000313" key="6">
    <source>
        <dbReference type="EMBL" id="MBK1842693.1"/>
    </source>
</evidence>
<name>A0ABS1FGY5_9PROT</name>
<feature type="domain" description="HTH lysR-type" evidence="5">
    <location>
        <begin position="2"/>
        <end position="59"/>
    </location>
</feature>
<dbReference type="InterPro" id="IPR005119">
    <property type="entry name" value="LysR_subst-bd"/>
</dbReference>
<dbReference type="Proteomes" id="UP000652760">
    <property type="component" value="Unassembled WGS sequence"/>
</dbReference>
<keyword evidence="3" id="KW-0238">DNA-binding</keyword>
<evidence type="ECO:0000313" key="7">
    <source>
        <dbReference type="Proteomes" id="UP000652760"/>
    </source>
</evidence>
<dbReference type="PANTHER" id="PTHR30346:SF0">
    <property type="entry name" value="HCA OPERON TRANSCRIPTIONAL ACTIVATOR HCAR"/>
    <property type="match status" value="1"/>
</dbReference>
<keyword evidence="4" id="KW-0804">Transcription</keyword>
<accession>A0ABS1FGY5</accession>
<reference evidence="7" key="1">
    <citation type="submission" date="2021-01" db="EMBL/GenBank/DDBJ databases">
        <title>Genome public.</title>
        <authorList>
            <person name="Liu C."/>
            <person name="Sun Q."/>
        </authorList>
    </citation>
    <scope>NUCLEOTIDE SEQUENCE [LARGE SCALE GENOMIC DNA]</scope>
    <source>
        <strain evidence="7">YIM B02556</strain>
    </source>
</reference>
<dbReference type="Gene3D" id="1.10.10.10">
    <property type="entry name" value="Winged helix-like DNA-binding domain superfamily/Winged helix DNA-binding domain"/>
    <property type="match status" value="1"/>
</dbReference>
<dbReference type="InterPro" id="IPR036390">
    <property type="entry name" value="WH_DNA-bd_sf"/>
</dbReference>
<dbReference type="Pfam" id="PF03466">
    <property type="entry name" value="LysR_substrate"/>
    <property type="match status" value="1"/>
</dbReference>
<dbReference type="SUPFAM" id="SSF53850">
    <property type="entry name" value="Periplasmic binding protein-like II"/>
    <property type="match status" value="1"/>
</dbReference>
<evidence type="ECO:0000256" key="4">
    <source>
        <dbReference type="ARBA" id="ARBA00023163"/>
    </source>
</evidence>
<dbReference type="EMBL" id="JAENHM010000089">
    <property type="protein sequence ID" value="MBK1842693.1"/>
    <property type="molecule type" value="Genomic_DNA"/>
</dbReference>
<evidence type="ECO:0000256" key="1">
    <source>
        <dbReference type="ARBA" id="ARBA00009437"/>
    </source>
</evidence>
<dbReference type="InterPro" id="IPR036388">
    <property type="entry name" value="WH-like_DNA-bd_sf"/>
</dbReference>
<dbReference type="PRINTS" id="PR00039">
    <property type="entry name" value="HTHLYSR"/>
</dbReference>
<dbReference type="Pfam" id="PF00126">
    <property type="entry name" value="HTH_1"/>
    <property type="match status" value="1"/>
</dbReference>
<dbReference type="PROSITE" id="PS50931">
    <property type="entry name" value="HTH_LYSR"/>
    <property type="match status" value="1"/>
</dbReference>
<gene>
    <name evidence="6" type="ORF">JHL17_35400</name>
</gene>
<dbReference type="Gene3D" id="3.40.190.10">
    <property type="entry name" value="Periplasmic binding protein-like II"/>
    <property type="match status" value="2"/>
</dbReference>
<proteinExistence type="inferred from homology"/>
<comment type="caution">
    <text evidence="6">The sequence shown here is derived from an EMBL/GenBank/DDBJ whole genome shotgun (WGS) entry which is preliminary data.</text>
</comment>
<sequence length="301" mass="33041">MFELSHLRCFVAVAEELHFGRAAARLNLTQSPLSRQIQLLEHALDVRLLDRTSRSVTLTRAGHNFLPEARRLLRLVEGAALAARRTAIGEEGTVTLGFTAASGYEFLPQLIQTLRERAPGIDLDLKEMVSADQLDSLTAGRIDIGLIRPSYNRREFDSLCVVREPLVLAAPEGHPLAAFPEVSITDLDQQPMVAYSPYEARYFYDLLATLFTSAGVRPRYAQHISQIHTILGLVKAGIGLALVPRAALNLGFQGVVLRSLATDALPIVELHAVWRPRNANPAVATVQTVLRSISSSGCRHI</sequence>
<dbReference type="PANTHER" id="PTHR30346">
    <property type="entry name" value="TRANSCRIPTIONAL DUAL REGULATOR HCAR-RELATED"/>
    <property type="match status" value="1"/>
</dbReference>
<keyword evidence="7" id="KW-1185">Reference proteome</keyword>
<evidence type="ECO:0000256" key="2">
    <source>
        <dbReference type="ARBA" id="ARBA00023015"/>
    </source>
</evidence>